<keyword evidence="2" id="KW-1185">Reference proteome</keyword>
<evidence type="ECO:0000313" key="2">
    <source>
        <dbReference type="Proteomes" id="UP000007148"/>
    </source>
</evidence>
<dbReference type="Proteomes" id="UP000007148">
    <property type="component" value="Unassembled WGS sequence"/>
</dbReference>
<evidence type="ECO:0000313" key="1">
    <source>
        <dbReference type="EMBL" id="CCA77406.1"/>
    </source>
</evidence>
<dbReference type="EMBL" id="CAFZ01001569">
    <property type="protein sequence ID" value="CCA77406.1"/>
    <property type="molecule type" value="Genomic_DNA"/>
</dbReference>
<protein>
    <submittedName>
        <fullName evidence="1">Uncharacterized protein</fullName>
    </submittedName>
</protein>
<proteinExistence type="predicted"/>
<sequence length="229" mass="26144">MHENPGTLSRPFKDKSLLFVYPSKAKNDIEEDKFATTYVFPTLACLMGALRVEIVHSLKSASLTPAEYGIIVYEEDVAVPESLSKGLAKAHAETVSLANREEAFILIKMTDKPTFKTLWLEYLDAFNRHSLDDVFSYLSPNITLVIRGKTLPQDDRAATEKRYLEHWGLPDARISVIGDIEEVEGGINVVLVDHARRKKMRVYYVYAFEGDKWVHIRHEIEDIVDWDGE</sequence>
<reference evidence="1 2" key="1">
    <citation type="journal article" date="2011" name="PLoS Pathog.">
        <title>Endophytic Life Strategies Decoded by Genome and Transcriptome Analyses of the Mutualistic Root Symbiont Piriformospora indica.</title>
        <authorList>
            <person name="Zuccaro A."/>
            <person name="Lahrmann U."/>
            <person name="Guldener U."/>
            <person name="Langen G."/>
            <person name="Pfiffi S."/>
            <person name="Biedenkopf D."/>
            <person name="Wong P."/>
            <person name="Samans B."/>
            <person name="Grimm C."/>
            <person name="Basiewicz M."/>
            <person name="Murat C."/>
            <person name="Martin F."/>
            <person name="Kogel K.H."/>
        </authorList>
    </citation>
    <scope>NUCLEOTIDE SEQUENCE [LARGE SCALE GENOMIC DNA]</scope>
    <source>
        <strain evidence="1 2">DSM 11827</strain>
    </source>
</reference>
<gene>
    <name evidence="1" type="ORF">PIIN_11383</name>
</gene>
<dbReference type="SUPFAM" id="SSF54427">
    <property type="entry name" value="NTF2-like"/>
    <property type="match status" value="1"/>
</dbReference>
<dbReference type="InParanoid" id="G4U1G3"/>
<dbReference type="HOGENOM" id="CLU_1210247_0_0_1"/>
<dbReference type="AlphaFoldDB" id="G4U1G3"/>
<dbReference type="Gene3D" id="3.10.450.50">
    <property type="match status" value="1"/>
</dbReference>
<organism evidence="1 2">
    <name type="scientific">Serendipita indica (strain DSM 11827)</name>
    <name type="common">Root endophyte fungus</name>
    <name type="synonym">Piriformospora indica</name>
    <dbReference type="NCBI Taxonomy" id="1109443"/>
    <lineage>
        <taxon>Eukaryota</taxon>
        <taxon>Fungi</taxon>
        <taxon>Dikarya</taxon>
        <taxon>Basidiomycota</taxon>
        <taxon>Agaricomycotina</taxon>
        <taxon>Agaricomycetes</taxon>
        <taxon>Sebacinales</taxon>
        <taxon>Serendipitaceae</taxon>
        <taxon>Serendipita</taxon>
    </lineage>
</organism>
<accession>G4U1G3</accession>
<dbReference type="InterPro" id="IPR032710">
    <property type="entry name" value="NTF2-like_dom_sf"/>
</dbReference>
<comment type="caution">
    <text evidence="1">The sequence shown here is derived from an EMBL/GenBank/DDBJ whole genome shotgun (WGS) entry which is preliminary data.</text>
</comment>
<name>G4U1G3_SERID</name>